<dbReference type="EMBL" id="AYTS01000061">
    <property type="protein sequence ID" value="OOP56784.1"/>
    <property type="molecule type" value="Genomic_DNA"/>
</dbReference>
<dbReference type="AlphaFoldDB" id="A0A1V4AUI0"/>
<gene>
    <name evidence="2" type="ORF">AYP45_07170</name>
</gene>
<comment type="caution">
    <text evidence="2">The sequence shown here is derived from an EMBL/GenBank/DDBJ whole genome shotgun (WGS) entry which is preliminary data.</text>
</comment>
<dbReference type="InterPro" id="IPR041049">
    <property type="entry name" value="DUF5615"/>
</dbReference>
<protein>
    <recommendedName>
        <fullName evidence="1">DUF5615 domain-containing protein</fullName>
    </recommendedName>
</protein>
<dbReference type="Pfam" id="PF18480">
    <property type="entry name" value="DUF5615"/>
    <property type="match status" value="1"/>
</dbReference>
<evidence type="ECO:0000313" key="2">
    <source>
        <dbReference type="EMBL" id="OOP56784.1"/>
    </source>
</evidence>
<proteinExistence type="predicted"/>
<dbReference type="STRING" id="1004156.AYP45_07170"/>
<accession>A0A1V4AUI0</accession>
<name>A0A1V4AUI0_9BACT</name>
<organism evidence="2 3">
    <name type="scientific">Candidatus Brocadia carolinensis</name>
    <dbReference type="NCBI Taxonomy" id="1004156"/>
    <lineage>
        <taxon>Bacteria</taxon>
        <taxon>Pseudomonadati</taxon>
        <taxon>Planctomycetota</taxon>
        <taxon>Candidatus Brocadiia</taxon>
        <taxon>Candidatus Brocadiales</taxon>
        <taxon>Candidatus Brocadiaceae</taxon>
        <taxon>Candidatus Brocadia</taxon>
    </lineage>
</organism>
<evidence type="ECO:0000259" key="1">
    <source>
        <dbReference type="Pfam" id="PF18480"/>
    </source>
</evidence>
<evidence type="ECO:0000313" key="3">
    <source>
        <dbReference type="Proteomes" id="UP000189681"/>
    </source>
</evidence>
<reference evidence="2 3" key="1">
    <citation type="journal article" date="2017" name="Water Res.">
        <title>Discovery and metagenomic analysis of an anammox bacterial enrichment related to Candidatus "Brocadia caroliniensis" in a full-scale glycerol-fed nitritation-denitritation separate centrate treatment process.</title>
        <authorList>
            <person name="Park H."/>
            <person name="Brotto A.C."/>
            <person name="van Loosdrecht M.C."/>
            <person name="Chandran K."/>
        </authorList>
    </citation>
    <scope>NUCLEOTIDE SEQUENCE [LARGE SCALE GENOMIC DNA]</scope>
    <source>
        <strain evidence="2">26THWARD</strain>
    </source>
</reference>
<feature type="domain" description="DUF5615" evidence="1">
    <location>
        <begin position="18"/>
        <end position="113"/>
    </location>
</feature>
<dbReference type="Proteomes" id="UP000189681">
    <property type="component" value="Unassembled WGS sequence"/>
</dbReference>
<sequence>MRGSFPEAISRFHNGELIVDELKKLGYDITWIAEENPSLDDISIFKIAQKENRILLTNDKDFGDIVFRQKLVSSGIVLFRIKGQDTREKIKLLTKVLVSHKDRISKHFVVITKEKFRFTPI</sequence>